<keyword evidence="2 4" id="KW-0378">Hydrolase</keyword>
<comment type="similarity">
    <text evidence="1">Belongs to the carbon-nitrogen hydrolase superfamily. NIT1/NIT2 family.</text>
</comment>
<feature type="domain" description="CN hydrolase" evidence="3">
    <location>
        <begin position="5"/>
        <end position="251"/>
    </location>
</feature>
<dbReference type="PANTHER" id="PTHR23088:SF27">
    <property type="entry name" value="DEAMINATED GLUTATHIONE AMIDASE"/>
    <property type="match status" value="1"/>
</dbReference>
<dbReference type="GO" id="GO:0016811">
    <property type="term" value="F:hydrolase activity, acting on carbon-nitrogen (but not peptide) bonds, in linear amides"/>
    <property type="evidence" value="ECO:0007669"/>
    <property type="project" value="InterPro"/>
</dbReference>
<dbReference type="RefSeq" id="WP_070992175.1">
    <property type="nucleotide sequence ID" value="NZ_CBCSHD010000005.1"/>
</dbReference>
<dbReference type="PROSITE" id="PS01227">
    <property type="entry name" value="UPF0012"/>
    <property type="match status" value="1"/>
</dbReference>
<organism evidence="4 5">
    <name type="scientific">Pseudoalteromonas byunsanensis</name>
    <dbReference type="NCBI Taxonomy" id="327939"/>
    <lineage>
        <taxon>Bacteria</taxon>
        <taxon>Pseudomonadati</taxon>
        <taxon>Pseudomonadota</taxon>
        <taxon>Gammaproteobacteria</taxon>
        <taxon>Alteromonadales</taxon>
        <taxon>Pseudoalteromonadaceae</taxon>
        <taxon>Pseudoalteromonas</taxon>
    </lineage>
</organism>
<dbReference type="InterPro" id="IPR003010">
    <property type="entry name" value="C-N_Hydrolase"/>
</dbReference>
<accession>A0A1S1N7R1</accession>
<sequence length="275" mass="31037">MPFNARVIAIQMCSGMQPEHNFQQLEQWLEHSDLKEPTLVCLPESWLAFMQDAKQSLQFAQNYQYWLDKLGELCRRYKIWLNAGTIAVKGSEKGYFAASFLLNDDGEVVARYNKIHLFDADVADGSGGYRESRLTIAGTEVVVVNTPFGKIGLSVCYDVRFPGLYQAMRNLGAEILLVPSAFTTVTGAAHWLPLLQARAIENQCFVIAPAQYGTHENGRKTYGHSLILSPWGEVLSDAKQQLGMISAELDLTQLHRLRTDMPVQVHNRFKSEFYE</sequence>
<dbReference type="OrthoDB" id="9811121at2"/>
<evidence type="ECO:0000313" key="5">
    <source>
        <dbReference type="Proteomes" id="UP000180253"/>
    </source>
</evidence>
<evidence type="ECO:0000259" key="3">
    <source>
        <dbReference type="PROSITE" id="PS50263"/>
    </source>
</evidence>
<comment type="caution">
    <text evidence="4">The sequence shown here is derived from an EMBL/GenBank/DDBJ whole genome shotgun (WGS) entry which is preliminary data.</text>
</comment>
<dbReference type="AlphaFoldDB" id="A0A1S1N7R1"/>
<reference evidence="4 5" key="1">
    <citation type="submission" date="2016-10" db="EMBL/GenBank/DDBJ databases">
        <title>Pseudoalteromonas amylolytica sp. nov., isolated from the surface seawater.</title>
        <authorList>
            <person name="Wu Y.-H."/>
            <person name="Cheng H."/>
            <person name="Jin X.-B."/>
            <person name="Wang C.-S."/>
            <person name="Xu X.-W."/>
        </authorList>
    </citation>
    <scope>NUCLEOTIDE SEQUENCE [LARGE SCALE GENOMIC DNA]</scope>
    <source>
        <strain evidence="4 5">JCM 12483</strain>
    </source>
</reference>
<dbReference type="PROSITE" id="PS50263">
    <property type="entry name" value="CN_HYDROLASE"/>
    <property type="match status" value="1"/>
</dbReference>
<proteinExistence type="inferred from homology"/>
<dbReference type="InterPro" id="IPR001110">
    <property type="entry name" value="UPF0012_CS"/>
</dbReference>
<dbReference type="Gene3D" id="3.60.110.10">
    <property type="entry name" value="Carbon-nitrogen hydrolase"/>
    <property type="match status" value="1"/>
</dbReference>
<evidence type="ECO:0000256" key="1">
    <source>
        <dbReference type="ARBA" id="ARBA00010613"/>
    </source>
</evidence>
<dbReference type="PANTHER" id="PTHR23088">
    <property type="entry name" value="NITRILASE-RELATED"/>
    <property type="match status" value="1"/>
</dbReference>
<evidence type="ECO:0000313" key="4">
    <source>
        <dbReference type="EMBL" id="OHU95379.1"/>
    </source>
</evidence>
<dbReference type="STRING" id="327939.BIW53_11760"/>
<evidence type="ECO:0000256" key="2">
    <source>
        <dbReference type="ARBA" id="ARBA00022801"/>
    </source>
</evidence>
<protein>
    <submittedName>
        <fullName evidence="4">Amidohydrolase</fullName>
    </submittedName>
</protein>
<keyword evidence="5" id="KW-1185">Reference proteome</keyword>
<dbReference type="InterPro" id="IPR036526">
    <property type="entry name" value="C-N_Hydrolase_sf"/>
</dbReference>
<dbReference type="SUPFAM" id="SSF56317">
    <property type="entry name" value="Carbon-nitrogen hydrolase"/>
    <property type="match status" value="1"/>
</dbReference>
<dbReference type="CDD" id="cd07572">
    <property type="entry name" value="nit"/>
    <property type="match status" value="1"/>
</dbReference>
<gene>
    <name evidence="4" type="ORF">BIW53_11760</name>
</gene>
<name>A0A1S1N7R1_9GAMM</name>
<dbReference type="Proteomes" id="UP000180253">
    <property type="component" value="Unassembled WGS sequence"/>
</dbReference>
<dbReference type="InterPro" id="IPR045254">
    <property type="entry name" value="Nit1/2_C-N_Hydrolase"/>
</dbReference>
<dbReference type="EMBL" id="MNAN01000031">
    <property type="protein sequence ID" value="OHU95379.1"/>
    <property type="molecule type" value="Genomic_DNA"/>
</dbReference>
<dbReference type="Pfam" id="PF00795">
    <property type="entry name" value="CN_hydrolase"/>
    <property type="match status" value="1"/>
</dbReference>